<gene>
    <name evidence="4" type="ORF">GCM10009710_27510</name>
</gene>
<keyword evidence="2" id="KW-0472">Membrane</keyword>
<feature type="compositionally biased region" description="Basic and acidic residues" evidence="1">
    <location>
        <begin position="67"/>
        <end position="78"/>
    </location>
</feature>
<evidence type="ECO:0000313" key="4">
    <source>
        <dbReference type="EMBL" id="GAA1745961.1"/>
    </source>
</evidence>
<evidence type="ECO:0000313" key="5">
    <source>
        <dbReference type="Proteomes" id="UP001501057"/>
    </source>
</evidence>
<dbReference type="Proteomes" id="UP001501057">
    <property type="component" value="Unassembled WGS sequence"/>
</dbReference>
<keyword evidence="5" id="KW-1185">Reference proteome</keyword>
<dbReference type="InterPro" id="IPR021949">
    <property type="entry name" value="DUF3566_TM"/>
</dbReference>
<name>A0ABP4W591_9ACTN</name>
<dbReference type="EMBL" id="BAAAME010000004">
    <property type="protein sequence ID" value="GAA1745961.1"/>
    <property type="molecule type" value="Genomic_DNA"/>
</dbReference>
<accession>A0ABP4W591</accession>
<keyword evidence="2" id="KW-1133">Transmembrane helix</keyword>
<protein>
    <recommendedName>
        <fullName evidence="3">DUF3566 domain-containing protein</fullName>
    </recommendedName>
</protein>
<feature type="domain" description="DUF3566" evidence="3">
    <location>
        <begin position="135"/>
        <end position="252"/>
    </location>
</feature>
<dbReference type="RefSeq" id="WP_344202589.1">
    <property type="nucleotide sequence ID" value="NZ_BAAAME010000004.1"/>
</dbReference>
<keyword evidence="2" id="KW-0812">Transmembrane</keyword>
<feature type="compositionally biased region" description="Basic residues" evidence="1">
    <location>
        <begin position="43"/>
        <end position="57"/>
    </location>
</feature>
<feature type="compositionally biased region" description="Low complexity" evidence="1">
    <location>
        <begin position="117"/>
        <end position="129"/>
    </location>
</feature>
<feature type="transmembrane region" description="Helical" evidence="2">
    <location>
        <begin position="152"/>
        <end position="175"/>
    </location>
</feature>
<evidence type="ECO:0000256" key="2">
    <source>
        <dbReference type="SAM" id="Phobius"/>
    </source>
</evidence>
<sequence length="254" mass="26740">MSEDQEPGPVPRPPGKGPVTARDENPPADDPPADDVTTPAKPAAKKASTRTPKKSPAKKTATPTPAAKREEPTKRDEPAQAPHRPMTAADYARTVSGDPSSTSVFPRVTDEPEDRGPSTATQAAVPAAADSSVTRQARLSLVHVDPWSVTQLAFVISTALMIVAVVAVTVFWVVLNVTGVWNSLNDTVNSVLSSEDGTFDVENYLGFGRVVGLTLVLSVINVILMTALAAIGARLYNAATHLVGGVQVTFRDRG</sequence>
<proteinExistence type="predicted"/>
<evidence type="ECO:0000259" key="3">
    <source>
        <dbReference type="Pfam" id="PF12089"/>
    </source>
</evidence>
<reference evidence="5" key="1">
    <citation type="journal article" date="2019" name="Int. J. Syst. Evol. Microbiol.">
        <title>The Global Catalogue of Microorganisms (GCM) 10K type strain sequencing project: providing services to taxonomists for standard genome sequencing and annotation.</title>
        <authorList>
            <consortium name="The Broad Institute Genomics Platform"/>
            <consortium name="The Broad Institute Genome Sequencing Center for Infectious Disease"/>
            <person name="Wu L."/>
            <person name="Ma J."/>
        </authorList>
    </citation>
    <scope>NUCLEOTIDE SEQUENCE [LARGE SCALE GENOMIC DNA]</scope>
    <source>
        <strain evidence="5">JCM 13518</strain>
    </source>
</reference>
<evidence type="ECO:0000256" key="1">
    <source>
        <dbReference type="SAM" id="MobiDB-lite"/>
    </source>
</evidence>
<organism evidence="4 5">
    <name type="scientific">Aeromicrobium alkaliterrae</name>
    <dbReference type="NCBI Taxonomy" id="302168"/>
    <lineage>
        <taxon>Bacteria</taxon>
        <taxon>Bacillati</taxon>
        <taxon>Actinomycetota</taxon>
        <taxon>Actinomycetes</taxon>
        <taxon>Propionibacteriales</taxon>
        <taxon>Nocardioidaceae</taxon>
        <taxon>Aeromicrobium</taxon>
    </lineage>
</organism>
<comment type="caution">
    <text evidence="4">The sequence shown here is derived from an EMBL/GenBank/DDBJ whole genome shotgun (WGS) entry which is preliminary data.</text>
</comment>
<dbReference type="Pfam" id="PF12089">
    <property type="entry name" value="DUF3566"/>
    <property type="match status" value="1"/>
</dbReference>
<feature type="region of interest" description="Disordered" evidence="1">
    <location>
        <begin position="1"/>
        <end position="129"/>
    </location>
</feature>
<feature type="transmembrane region" description="Helical" evidence="2">
    <location>
        <begin position="210"/>
        <end position="231"/>
    </location>
</feature>